<organism evidence="3">
    <name type="scientific">hydrothermal vent metagenome</name>
    <dbReference type="NCBI Taxonomy" id="652676"/>
    <lineage>
        <taxon>unclassified sequences</taxon>
        <taxon>metagenomes</taxon>
        <taxon>ecological metagenomes</taxon>
    </lineage>
</organism>
<feature type="transmembrane region" description="Helical" evidence="1">
    <location>
        <begin position="245"/>
        <end position="265"/>
    </location>
</feature>
<dbReference type="InterPro" id="IPR036259">
    <property type="entry name" value="MFS_trans_sf"/>
</dbReference>
<dbReference type="PROSITE" id="PS50850">
    <property type="entry name" value="MFS"/>
    <property type="match status" value="1"/>
</dbReference>
<keyword evidence="1" id="KW-0812">Transmembrane</keyword>
<dbReference type="PANTHER" id="PTHR11360:SF284">
    <property type="entry name" value="EG:103B4.3 PROTEIN-RELATED"/>
    <property type="match status" value="1"/>
</dbReference>
<dbReference type="GO" id="GO:0022857">
    <property type="term" value="F:transmembrane transporter activity"/>
    <property type="evidence" value="ECO:0007669"/>
    <property type="project" value="InterPro"/>
</dbReference>
<keyword evidence="1" id="KW-1133">Transmembrane helix</keyword>
<keyword evidence="1" id="KW-0472">Membrane</keyword>
<feature type="transmembrane region" description="Helical" evidence="1">
    <location>
        <begin position="12"/>
        <end position="31"/>
    </location>
</feature>
<feature type="transmembrane region" description="Helical" evidence="1">
    <location>
        <begin position="143"/>
        <end position="165"/>
    </location>
</feature>
<dbReference type="EMBL" id="FAXA01000458">
    <property type="protein sequence ID" value="CUV03714.1"/>
    <property type="molecule type" value="Genomic_DNA"/>
</dbReference>
<reference evidence="3" key="1">
    <citation type="submission" date="2015-10" db="EMBL/GenBank/DDBJ databases">
        <authorList>
            <person name="Gilbert D.G."/>
        </authorList>
    </citation>
    <scope>NUCLEOTIDE SEQUENCE</scope>
</reference>
<feature type="transmembrane region" description="Helical" evidence="1">
    <location>
        <begin position="51"/>
        <end position="71"/>
    </location>
</feature>
<dbReference type="CDD" id="cd17355">
    <property type="entry name" value="MFS_YcxA_like"/>
    <property type="match status" value="1"/>
</dbReference>
<protein>
    <submittedName>
        <fullName evidence="3">Transporter, putative</fullName>
    </submittedName>
</protein>
<dbReference type="Pfam" id="PF07690">
    <property type="entry name" value="MFS_1"/>
    <property type="match status" value="1"/>
</dbReference>
<feature type="transmembrane region" description="Helical" evidence="1">
    <location>
        <begin position="83"/>
        <end position="102"/>
    </location>
</feature>
<proteinExistence type="predicted"/>
<dbReference type="AlphaFoldDB" id="A0A160VBT3"/>
<dbReference type="InterPro" id="IPR050327">
    <property type="entry name" value="Proton-linked_MCT"/>
</dbReference>
<accession>A0A160VBT3</accession>
<gene>
    <name evidence="3" type="ORF">MGWOODY_Clf2895</name>
</gene>
<feature type="transmembrane region" description="Helical" evidence="1">
    <location>
        <begin position="306"/>
        <end position="324"/>
    </location>
</feature>
<dbReference type="PANTHER" id="PTHR11360">
    <property type="entry name" value="MONOCARBOXYLATE TRANSPORTER"/>
    <property type="match status" value="1"/>
</dbReference>
<sequence length="434" mass="46893">MQSTEKTKKPLYFGWYVCAATLFIGFVSIGARNSFGVFVIPMSEEFGWSRLTVSIAAALGVLVNGIIQPFMGQLFDRTGGRKVILTGLLALGISTVLLSLTFHILFLVFMFGFIASMAQGGPALSNTAALMSRWFKRRRATAISINSAALSLGGLIMVPFSMYLLQATSWRVAWIGLGIIVLTSLPLAYFFIRERPSDMGLNPDGDPSPSEDRANPRRRELKAPLEVETWRESFKSAPIWQMASSYFVCGTTTFVLSVHFIPFAIEDRGISGTTAATIFGYMMGLNIIGALGAGLLADKIGGTKNWLALVYFMRGIAYIVLLTVDSVAGLWIFASIAGFSWVATLPLTSSLTADVYGLKAMGTISGITFMFHQFGGFGSVLLAGLLFDITGSYVLPFAIFGALLFPAAISAFSIKERKYSARYQIAVPTAAAGD</sequence>
<feature type="domain" description="Major facilitator superfamily (MFS) profile" evidence="2">
    <location>
        <begin position="14"/>
        <end position="419"/>
    </location>
</feature>
<feature type="transmembrane region" description="Helical" evidence="1">
    <location>
        <begin position="277"/>
        <end position="297"/>
    </location>
</feature>
<feature type="transmembrane region" description="Helical" evidence="1">
    <location>
        <begin position="108"/>
        <end position="131"/>
    </location>
</feature>
<dbReference type="SUPFAM" id="SSF103473">
    <property type="entry name" value="MFS general substrate transporter"/>
    <property type="match status" value="1"/>
</dbReference>
<feature type="transmembrane region" description="Helical" evidence="1">
    <location>
        <begin position="330"/>
        <end position="348"/>
    </location>
</feature>
<feature type="transmembrane region" description="Helical" evidence="1">
    <location>
        <begin position="171"/>
        <end position="192"/>
    </location>
</feature>
<name>A0A160VBT3_9ZZZZ</name>
<evidence type="ECO:0000313" key="3">
    <source>
        <dbReference type="EMBL" id="CUV03714.1"/>
    </source>
</evidence>
<feature type="transmembrane region" description="Helical" evidence="1">
    <location>
        <begin position="393"/>
        <end position="414"/>
    </location>
</feature>
<dbReference type="InterPro" id="IPR020846">
    <property type="entry name" value="MFS_dom"/>
</dbReference>
<evidence type="ECO:0000259" key="2">
    <source>
        <dbReference type="PROSITE" id="PS50850"/>
    </source>
</evidence>
<dbReference type="InterPro" id="IPR011701">
    <property type="entry name" value="MFS"/>
</dbReference>
<feature type="transmembrane region" description="Helical" evidence="1">
    <location>
        <begin position="360"/>
        <end position="387"/>
    </location>
</feature>
<evidence type="ECO:0000256" key="1">
    <source>
        <dbReference type="SAM" id="Phobius"/>
    </source>
</evidence>
<dbReference type="Gene3D" id="1.20.1250.20">
    <property type="entry name" value="MFS general substrate transporter like domains"/>
    <property type="match status" value="2"/>
</dbReference>